<evidence type="ECO:0000313" key="8">
    <source>
        <dbReference type="Proteomes" id="UP000286678"/>
    </source>
</evidence>
<comment type="subcellular location">
    <subcellularLocation>
        <location evidence="5">Cytoplasm</location>
    </subcellularLocation>
</comment>
<keyword evidence="4" id="KW-0012">Acyltransferase</keyword>
<dbReference type="NCBIfam" id="TIGR01575">
    <property type="entry name" value="rimI"/>
    <property type="match status" value="1"/>
</dbReference>
<dbReference type="PANTHER" id="PTHR43420">
    <property type="entry name" value="ACETYLTRANSFERASE"/>
    <property type="match status" value="1"/>
</dbReference>
<comment type="catalytic activity">
    <reaction evidence="5">
        <text>N-terminal L-alanyl-[ribosomal protein bS18] + acetyl-CoA = N-terminal N(alpha)-acetyl-L-alanyl-[ribosomal protein bS18] + CoA + H(+)</text>
        <dbReference type="Rhea" id="RHEA:43756"/>
        <dbReference type="Rhea" id="RHEA-COMP:10676"/>
        <dbReference type="Rhea" id="RHEA-COMP:10677"/>
        <dbReference type="ChEBI" id="CHEBI:15378"/>
        <dbReference type="ChEBI" id="CHEBI:57287"/>
        <dbReference type="ChEBI" id="CHEBI:57288"/>
        <dbReference type="ChEBI" id="CHEBI:64718"/>
        <dbReference type="ChEBI" id="CHEBI:83683"/>
        <dbReference type="EC" id="2.3.1.266"/>
    </reaction>
</comment>
<evidence type="ECO:0000256" key="4">
    <source>
        <dbReference type="ARBA" id="ARBA00023315"/>
    </source>
</evidence>
<dbReference type="PROSITE" id="PS51186">
    <property type="entry name" value="GNAT"/>
    <property type="match status" value="1"/>
</dbReference>
<dbReference type="InterPro" id="IPR006464">
    <property type="entry name" value="AcTrfase_RimI/Ard1"/>
</dbReference>
<keyword evidence="2 5" id="KW-0963">Cytoplasm</keyword>
<dbReference type="InterPro" id="IPR050680">
    <property type="entry name" value="YpeA/RimI_acetyltransf"/>
</dbReference>
<reference evidence="8" key="1">
    <citation type="journal article" date="2018" name="Front. Microbiol.">
        <title>Genome-Based Analysis Reveals the Taxonomy and Diversity of the Family Idiomarinaceae.</title>
        <authorList>
            <person name="Liu Y."/>
            <person name="Lai Q."/>
            <person name="Shao Z."/>
        </authorList>
    </citation>
    <scope>NUCLEOTIDE SEQUENCE [LARGE SCALE GENOMIC DNA]</scope>
    <source>
        <strain evidence="8">SW15</strain>
    </source>
</reference>
<keyword evidence="8" id="KW-1185">Reference proteome</keyword>
<dbReference type="InterPro" id="IPR016181">
    <property type="entry name" value="Acyl_CoA_acyltransferase"/>
</dbReference>
<dbReference type="GO" id="GO:0008999">
    <property type="term" value="F:protein-N-terminal-alanine acetyltransferase activity"/>
    <property type="evidence" value="ECO:0007669"/>
    <property type="project" value="UniProtKB-EC"/>
</dbReference>
<dbReference type="SUPFAM" id="SSF55729">
    <property type="entry name" value="Acyl-CoA N-acyltransferases (Nat)"/>
    <property type="match status" value="1"/>
</dbReference>
<name>A0A432XB63_9GAMM</name>
<dbReference type="AlphaFoldDB" id="A0A432XB63"/>
<evidence type="ECO:0000256" key="5">
    <source>
        <dbReference type="RuleBase" id="RU363094"/>
    </source>
</evidence>
<keyword evidence="3 7" id="KW-0808">Transferase</keyword>
<dbReference type="InterPro" id="IPR000182">
    <property type="entry name" value="GNAT_dom"/>
</dbReference>
<protein>
    <recommendedName>
        <fullName evidence="5">[Ribosomal protein bS18]-alanine N-acetyltransferase</fullName>
        <ecNumber evidence="5">2.3.1.266</ecNumber>
    </recommendedName>
</protein>
<evidence type="ECO:0000256" key="1">
    <source>
        <dbReference type="ARBA" id="ARBA00005395"/>
    </source>
</evidence>
<dbReference type="RefSeq" id="WP_126834832.1">
    <property type="nucleotide sequence ID" value="NZ_PIPT01000012.1"/>
</dbReference>
<evidence type="ECO:0000256" key="2">
    <source>
        <dbReference type="ARBA" id="ARBA00022490"/>
    </source>
</evidence>
<dbReference type="Pfam" id="PF00583">
    <property type="entry name" value="Acetyltransf_1"/>
    <property type="match status" value="1"/>
</dbReference>
<comment type="caution">
    <text evidence="7">The sequence shown here is derived from an EMBL/GenBank/DDBJ whole genome shotgun (WGS) entry which is preliminary data.</text>
</comment>
<dbReference type="CDD" id="cd04301">
    <property type="entry name" value="NAT_SF"/>
    <property type="match status" value="1"/>
</dbReference>
<gene>
    <name evidence="7" type="primary">rimI</name>
    <name evidence="7" type="ORF">CWE21_12810</name>
</gene>
<comment type="similarity">
    <text evidence="1 5">Belongs to the acetyltransferase family. RimI subfamily.</text>
</comment>
<proteinExistence type="inferred from homology"/>
<dbReference type="OrthoDB" id="9796919at2"/>
<accession>A0A432XB63</accession>
<organism evidence="7 8">
    <name type="scientific">Pseudidiomarina aquimaris</name>
    <dbReference type="NCBI Taxonomy" id="641841"/>
    <lineage>
        <taxon>Bacteria</taxon>
        <taxon>Pseudomonadati</taxon>
        <taxon>Pseudomonadota</taxon>
        <taxon>Gammaproteobacteria</taxon>
        <taxon>Alteromonadales</taxon>
        <taxon>Idiomarinaceae</taxon>
        <taxon>Pseudidiomarina</taxon>
    </lineage>
</organism>
<dbReference type="Gene3D" id="3.40.630.30">
    <property type="match status" value="1"/>
</dbReference>
<dbReference type="PANTHER" id="PTHR43420:SF51">
    <property type="entry name" value="PEPTIDYL-LYSINE N-ACETYLTRANSFERASE YIAC"/>
    <property type="match status" value="1"/>
</dbReference>
<evidence type="ECO:0000259" key="6">
    <source>
        <dbReference type="PROSITE" id="PS51186"/>
    </source>
</evidence>
<dbReference type="GO" id="GO:0005737">
    <property type="term" value="C:cytoplasm"/>
    <property type="evidence" value="ECO:0007669"/>
    <property type="project" value="UniProtKB-SubCell"/>
</dbReference>
<feature type="domain" description="N-acetyltransferase" evidence="6">
    <location>
        <begin position="1"/>
        <end position="146"/>
    </location>
</feature>
<evidence type="ECO:0000313" key="7">
    <source>
        <dbReference type="EMBL" id="RUO45882.1"/>
    </source>
</evidence>
<sequence>MIVLLHECSPRMLAIEKASHVIPWTPATLCSCFQENYHVYGWYSENEPQQLQGFYIAHQVGDEFTLMNIAVHPASQGQGIGRALMLHLIALARRYRASIWLEVRVSNSSAQQLYASLQFTKVGQRSNYYPLDEGREDAIVMCRAADD</sequence>
<dbReference type="EMBL" id="PIPT01000012">
    <property type="protein sequence ID" value="RUO45882.1"/>
    <property type="molecule type" value="Genomic_DNA"/>
</dbReference>
<dbReference type="EC" id="2.3.1.266" evidence="5"/>
<evidence type="ECO:0000256" key="3">
    <source>
        <dbReference type="ARBA" id="ARBA00022679"/>
    </source>
</evidence>
<dbReference type="Proteomes" id="UP000286678">
    <property type="component" value="Unassembled WGS sequence"/>
</dbReference>
<comment type="function">
    <text evidence="5">Acetylates the N-terminal alanine of ribosomal protein bS18.</text>
</comment>